<organism evidence="2 3">
    <name type="scientific">Ensete ventricosum</name>
    <name type="common">Abyssinian banana</name>
    <name type="synonym">Musa ensete</name>
    <dbReference type="NCBI Taxonomy" id="4639"/>
    <lineage>
        <taxon>Eukaryota</taxon>
        <taxon>Viridiplantae</taxon>
        <taxon>Streptophyta</taxon>
        <taxon>Embryophyta</taxon>
        <taxon>Tracheophyta</taxon>
        <taxon>Spermatophyta</taxon>
        <taxon>Magnoliopsida</taxon>
        <taxon>Liliopsida</taxon>
        <taxon>Zingiberales</taxon>
        <taxon>Musaceae</taxon>
        <taxon>Ensete</taxon>
    </lineage>
</organism>
<evidence type="ECO:0000313" key="2">
    <source>
        <dbReference type="EMBL" id="RRT67559.1"/>
    </source>
</evidence>
<sequence>MAWSPTCFRISSTRDRRGSDHITKIDRCTKWRLKEGLLSLSSYPLSPSEGIRSNNKAPIVSIIVIFMILSLPPQRWRPEAVRGSVVRLKHISLAKASTILSRFAANENAARRDVAAYVRRASAAFDELVGFRHEIRATRKRSELEKSLMDEGDEERNRKKRRKRGRDEQVDGEVVEDADLVDRDGNRCGGVGHSGSDVERKKKKARKEANEEERSKLSKEELGKIKDKKEHYNKKKKNKY</sequence>
<reference evidence="2 3" key="1">
    <citation type="journal article" date="2014" name="Agronomy (Basel)">
        <title>A Draft Genome Sequence for Ensete ventricosum, the Drought-Tolerant Tree Against Hunger.</title>
        <authorList>
            <person name="Harrison J."/>
            <person name="Moore K.A."/>
            <person name="Paszkiewicz K."/>
            <person name="Jones T."/>
            <person name="Grant M."/>
            <person name="Ambacheew D."/>
            <person name="Muzemil S."/>
            <person name="Studholme D.J."/>
        </authorList>
    </citation>
    <scope>NUCLEOTIDE SEQUENCE [LARGE SCALE GENOMIC DNA]</scope>
</reference>
<feature type="compositionally biased region" description="Acidic residues" evidence="1">
    <location>
        <begin position="170"/>
        <end position="179"/>
    </location>
</feature>
<evidence type="ECO:0000313" key="3">
    <source>
        <dbReference type="Proteomes" id="UP000287651"/>
    </source>
</evidence>
<dbReference type="PANTHER" id="PTHR48227:SF1">
    <property type="entry name" value="DNA LIGASE 1-LIKE"/>
    <property type="match status" value="1"/>
</dbReference>
<feature type="compositionally biased region" description="Basic and acidic residues" evidence="1">
    <location>
        <begin position="207"/>
        <end position="230"/>
    </location>
</feature>
<name>A0A426ZUB3_ENSVE</name>
<comment type="caution">
    <text evidence="2">The sequence shown here is derived from an EMBL/GenBank/DDBJ whole genome shotgun (WGS) entry which is preliminary data.</text>
</comment>
<protein>
    <submittedName>
        <fullName evidence="2">Uncharacterized protein</fullName>
    </submittedName>
</protein>
<dbReference type="Proteomes" id="UP000287651">
    <property type="component" value="Unassembled WGS sequence"/>
</dbReference>
<dbReference type="EMBL" id="AMZH03004998">
    <property type="protein sequence ID" value="RRT67559.1"/>
    <property type="molecule type" value="Genomic_DNA"/>
</dbReference>
<dbReference type="PANTHER" id="PTHR48227">
    <property type="entry name" value="DNA TOPOISOMERASE 1-LIKE"/>
    <property type="match status" value="1"/>
</dbReference>
<evidence type="ECO:0000256" key="1">
    <source>
        <dbReference type="SAM" id="MobiDB-lite"/>
    </source>
</evidence>
<gene>
    <name evidence="2" type="ORF">B296_00026081</name>
</gene>
<accession>A0A426ZUB3</accession>
<feature type="region of interest" description="Disordered" evidence="1">
    <location>
        <begin position="146"/>
        <end position="240"/>
    </location>
</feature>
<proteinExistence type="predicted"/>
<dbReference type="AlphaFoldDB" id="A0A426ZUB3"/>
<feature type="compositionally biased region" description="Basic residues" evidence="1">
    <location>
        <begin position="231"/>
        <end position="240"/>
    </location>
</feature>